<organism evidence="1 2">
    <name type="scientific">Salipiger mangrovisoli</name>
    <dbReference type="NCBI Taxonomy" id="2865933"/>
    <lineage>
        <taxon>Bacteria</taxon>
        <taxon>Pseudomonadati</taxon>
        <taxon>Pseudomonadota</taxon>
        <taxon>Alphaproteobacteria</taxon>
        <taxon>Rhodobacterales</taxon>
        <taxon>Roseobacteraceae</taxon>
        <taxon>Salipiger</taxon>
    </lineage>
</organism>
<protein>
    <submittedName>
        <fullName evidence="1">Uncharacterized protein</fullName>
    </submittedName>
</protein>
<evidence type="ECO:0000313" key="1">
    <source>
        <dbReference type="EMBL" id="MBE9638669.1"/>
    </source>
</evidence>
<dbReference type="EMBL" id="JADFFK010000013">
    <property type="protein sequence ID" value="MBE9638669.1"/>
    <property type="molecule type" value="Genomic_DNA"/>
</dbReference>
<evidence type="ECO:0000313" key="2">
    <source>
        <dbReference type="Proteomes" id="UP000607796"/>
    </source>
</evidence>
<dbReference type="RefSeq" id="WP_194135966.1">
    <property type="nucleotide sequence ID" value="NZ_JADFFK010000013.1"/>
</dbReference>
<reference evidence="1 2" key="1">
    <citation type="journal article" date="2021" name="Int. J. Syst. Evol. Microbiol.">
        <title>Salipiger mangrovisoli sp. nov., isolated from mangrove soil and the proposal for the reclassification of Paraphaeobacter pallidus as Salipiger pallidus comb. nov.</title>
        <authorList>
            <person name="Du J."/>
            <person name="Liu Y."/>
            <person name="Pei T."/>
            <person name="Deng M.R."/>
            <person name="Zhu H."/>
        </authorList>
    </citation>
    <scope>NUCLEOTIDE SEQUENCE [LARGE SCALE GENOMIC DNA]</scope>
    <source>
        <strain evidence="1 2">6D45A</strain>
    </source>
</reference>
<keyword evidence="2" id="KW-1185">Reference proteome</keyword>
<sequence>MTRRLLFALPILLLAWIAILALVLRLGGEAPAVLVLFPPAALIDALGPEVAITGASPLSLTLRGERPDLVAHVYAAGAWLVLPAGLEACIPRFLRDEGSVQR</sequence>
<gene>
    <name evidence="1" type="ORF">IQ782_17570</name>
</gene>
<accession>A0ABR9X574</accession>
<comment type="caution">
    <text evidence="1">The sequence shown here is derived from an EMBL/GenBank/DDBJ whole genome shotgun (WGS) entry which is preliminary data.</text>
</comment>
<dbReference type="Proteomes" id="UP000607796">
    <property type="component" value="Unassembled WGS sequence"/>
</dbReference>
<name>A0ABR9X574_9RHOB</name>
<proteinExistence type="predicted"/>